<feature type="region of interest" description="Disordered" evidence="5">
    <location>
        <begin position="186"/>
        <end position="213"/>
    </location>
</feature>
<sequence>MFKNQLQELAQRSCFSLPSYVCTREGPDHAPRFRAVVTFNGETFEGPSGCTTLRQAEHAAAEVALASLSLRGPSTSLAARVLDETGVYKNLLQETAHRAGLKLPAYTTVRSGPGHSPVFASTVELAGMSFAGDHARTKKQAEKNAAMAAWSSLKQMPEARNKEPAGTSVDEQEHVVVARVLAALKSRDDASNGQPLPKHCGSSPSPLPHPSLYRHHQWRPRTAAAPPPRMAGPKILPPLHHLLHPSPPVSSSSRDAAAAELARLLERAMVMNNRAGAMSPSPCYYPHGNASAYHHGGGGGGAARSFAAGGGFHAPAVSVRSVIPVCAAPPPRPPPLPVARKEERGGPAAASGETGGKIGA</sequence>
<dbReference type="Gene3D" id="3.30.160.20">
    <property type="match status" value="2"/>
</dbReference>
<accession>A0AAV5FUF1</accession>
<dbReference type="Proteomes" id="UP001054889">
    <property type="component" value="Unassembled WGS sequence"/>
</dbReference>
<proteinExistence type="predicted"/>
<dbReference type="EMBL" id="BQKI01000097">
    <property type="protein sequence ID" value="GJN38493.1"/>
    <property type="molecule type" value="Genomic_DNA"/>
</dbReference>
<keyword evidence="2 4" id="KW-0694">RNA-binding</keyword>
<reference evidence="7" key="1">
    <citation type="journal article" date="2018" name="DNA Res.">
        <title>Multiple hybrid de novo genome assembly of finger millet, an orphan allotetraploid crop.</title>
        <authorList>
            <person name="Hatakeyama M."/>
            <person name="Aluri S."/>
            <person name="Balachadran M.T."/>
            <person name="Sivarajan S.R."/>
            <person name="Patrignani A."/>
            <person name="Gruter S."/>
            <person name="Poveda L."/>
            <person name="Shimizu-Inatsugi R."/>
            <person name="Baeten J."/>
            <person name="Francoijs K.J."/>
            <person name="Nataraja K.N."/>
            <person name="Reddy Y.A.N."/>
            <person name="Phadnis S."/>
            <person name="Ravikumar R.L."/>
            <person name="Schlapbach R."/>
            <person name="Sreeman S.M."/>
            <person name="Shimizu K.K."/>
        </authorList>
    </citation>
    <scope>NUCLEOTIDE SEQUENCE</scope>
</reference>
<dbReference type="PANTHER" id="PTHR46031">
    <property type="match status" value="1"/>
</dbReference>
<keyword evidence="8" id="KW-1185">Reference proteome</keyword>
<gene>
    <name evidence="7" type="primary">gb27540</name>
    <name evidence="7" type="ORF">PR202_gb27540</name>
</gene>
<dbReference type="Pfam" id="PF00035">
    <property type="entry name" value="dsrm"/>
    <property type="match status" value="2"/>
</dbReference>
<keyword evidence="1" id="KW-0677">Repeat</keyword>
<evidence type="ECO:0000256" key="4">
    <source>
        <dbReference type="PROSITE-ProRule" id="PRU00266"/>
    </source>
</evidence>
<evidence type="ECO:0000259" key="6">
    <source>
        <dbReference type="PROSITE" id="PS50137"/>
    </source>
</evidence>
<reference evidence="7" key="2">
    <citation type="submission" date="2021-12" db="EMBL/GenBank/DDBJ databases">
        <title>Resequencing data analysis of finger millet.</title>
        <authorList>
            <person name="Hatakeyama M."/>
            <person name="Aluri S."/>
            <person name="Balachadran M.T."/>
            <person name="Sivarajan S.R."/>
            <person name="Poveda L."/>
            <person name="Shimizu-Inatsugi R."/>
            <person name="Schlapbach R."/>
            <person name="Sreeman S.M."/>
            <person name="Shimizu K.K."/>
        </authorList>
    </citation>
    <scope>NUCLEOTIDE SEQUENCE</scope>
</reference>
<dbReference type="FunFam" id="3.30.160.20:FF:000036">
    <property type="entry name" value="Double-stranded RNA-binding protein 2"/>
    <property type="match status" value="2"/>
</dbReference>
<dbReference type="CDD" id="cd19908">
    <property type="entry name" value="DSRM_AtDRB-like_rpt2"/>
    <property type="match status" value="1"/>
</dbReference>
<evidence type="ECO:0000313" key="7">
    <source>
        <dbReference type="EMBL" id="GJN38493.1"/>
    </source>
</evidence>
<evidence type="ECO:0000256" key="3">
    <source>
        <dbReference type="ARBA" id="ARBA00037597"/>
    </source>
</evidence>
<evidence type="ECO:0000256" key="2">
    <source>
        <dbReference type="ARBA" id="ARBA00022884"/>
    </source>
</evidence>
<dbReference type="InterPro" id="IPR044450">
    <property type="entry name" value="AtDRB-like_DSRM_1"/>
</dbReference>
<dbReference type="SMART" id="SM00358">
    <property type="entry name" value="DSRM"/>
    <property type="match status" value="2"/>
</dbReference>
<dbReference type="CDD" id="cd19907">
    <property type="entry name" value="DSRM_AtDRB-like_rpt1"/>
    <property type="match status" value="1"/>
</dbReference>
<dbReference type="InterPro" id="IPR044451">
    <property type="entry name" value="AtDRB-like_DSRM_2"/>
</dbReference>
<feature type="region of interest" description="Disordered" evidence="5">
    <location>
        <begin position="136"/>
        <end position="170"/>
    </location>
</feature>
<organism evidence="7 8">
    <name type="scientific">Eleusine coracana subsp. coracana</name>
    <dbReference type="NCBI Taxonomy" id="191504"/>
    <lineage>
        <taxon>Eukaryota</taxon>
        <taxon>Viridiplantae</taxon>
        <taxon>Streptophyta</taxon>
        <taxon>Embryophyta</taxon>
        <taxon>Tracheophyta</taxon>
        <taxon>Spermatophyta</taxon>
        <taxon>Magnoliopsida</taxon>
        <taxon>Liliopsida</taxon>
        <taxon>Poales</taxon>
        <taxon>Poaceae</taxon>
        <taxon>PACMAD clade</taxon>
        <taxon>Chloridoideae</taxon>
        <taxon>Cynodonteae</taxon>
        <taxon>Eleusininae</taxon>
        <taxon>Eleusine</taxon>
    </lineage>
</organism>
<dbReference type="PANTHER" id="PTHR46031:SF30">
    <property type="entry name" value="DRBM DOMAIN-CONTAINING PROTEIN"/>
    <property type="match status" value="1"/>
</dbReference>
<dbReference type="AlphaFoldDB" id="A0AAV5FUF1"/>
<protein>
    <recommendedName>
        <fullName evidence="6">DRBM domain-containing protein</fullName>
    </recommendedName>
</protein>
<dbReference type="SUPFAM" id="SSF54768">
    <property type="entry name" value="dsRNA-binding domain-like"/>
    <property type="match status" value="2"/>
</dbReference>
<dbReference type="InterPro" id="IPR014720">
    <property type="entry name" value="dsRBD_dom"/>
</dbReference>
<evidence type="ECO:0000256" key="5">
    <source>
        <dbReference type="SAM" id="MobiDB-lite"/>
    </source>
</evidence>
<name>A0AAV5FUF1_ELECO</name>
<comment type="caution">
    <text evidence="7">The sequence shown here is derived from an EMBL/GenBank/DDBJ whole genome shotgun (WGS) entry which is preliminary data.</text>
</comment>
<feature type="domain" description="DRBM" evidence="6">
    <location>
        <begin position="1"/>
        <end position="70"/>
    </location>
</feature>
<evidence type="ECO:0000256" key="1">
    <source>
        <dbReference type="ARBA" id="ARBA00022737"/>
    </source>
</evidence>
<dbReference type="PROSITE" id="PS50137">
    <property type="entry name" value="DS_RBD"/>
    <property type="match status" value="2"/>
</dbReference>
<evidence type="ECO:0000313" key="8">
    <source>
        <dbReference type="Proteomes" id="UP001054889"/>
    </source>
</evidence>
<dbReference type="GO" id="GO:0003725">
    <property type="term" value="F:double-stranded RNA binding"/>
    <property type="evidence" value="ECO:0007669"/>
    <property type="project" value="InterPro"/>
</dbReference>
<comment type="function">
    <text evidence="3">Binds double-stranded RNA.</text>
</comment>
<feature type="domain" description="DRBM" evidence="6">
    <location>
        <begin position="87"/>
        <end position="155"/>
    </location>
</feature>
<feature type="region of interest" description="Disordered" evidence="5">
    <location>
        <begin position="330"/>
        <end position="360"/>
    </location>
</feature>